<dbReference type="Proteomes" id="UP000812440">
    <property type="component" value="Chromosome 5"/>
</dbReference>
<proteinExistence type="predicted"/>
<dbReference type="AlphaFoldDB" id="A0A8T2JQA9"/>
<gene>
    <name evidence="1" type="ORF">GDO86_010415</name>
</gene>
<comment type="caution">
    <text evidence="1">The sequence shown here is derived from an EMBL/GenBank/DDBJ whole genome shotgun (WGS) entry which is preliminary data.</text>
</comment>
<protein>
    <submittedName>
        <fullName evidence="1">Uncharacterized protein</fullName>
    </submittedName>
</protein>
<evidence type="ECO:0000313" key="1">
    <source>
        <dbReference type="EMBL" id="KAG8445624.1"/>
    </source>
</evidence>
<organism evidence="1 2">
    <name type="scientific">Hymenochirus boettgeri</name>
    <name type="common">Congo dwarf clawed frog</name>
    <dbReference type="NCBI Taxonomy" id="247094"/>
    <lineage>
        <taxon>Eukaryota</taxon>
        <taxon>Metazoa</taxon>
        <taxon>Chordata</taxon>
        <taxon>Craniata</taxon>
        <taxon>Vertebrata</taxon>
        <taxon>Euteleostomi</taxon>
        <taxon>Amphibia</taxon>
        <taxon>Batrachia</taxon>
        <taxon>Anura</taxon>
        <taxon>Pipoidea</taxon>
        <taxon>Pipidae</taxon>
        <taxon>Pipinae</taxon>
        <taxon>Hymenochirus</taxon>
    </lineage>
</organism>
<reference evidence="1" key="1">
    <citation type="thesis" date="2020" institute="ProQuest LLC" country="789 East Eisenhower Parkway, Ann Arbor, MI, USA">
        <title>Comparative Genomics and Chromosome Evolution.</title>
        <authorList>
            <person name="Mudd A.B."/>
        </authorList>
    </citation>
    <scope>NUCLEOTIDE SEQUENCE</scope>
    <source>
        <strain evidence="1">Female2</strain>
        <tissue evidence="1">Blood</tissue>
    </source>
</reference>
<keyword evidence="2" id="KW-1185">Reference proteome</keyword>
<accession>A0A8T2JQA9</accession>
<evidence type="ECO:0000313" key="2">
    <source>
        <dbReference type="Proteomes" id="UP000812440"/>
    </source>
</evidence>
<name>A0A8T2JQA9_9PIPI</name>
<dbReference type="EMBL" id="JAACNH010000004">
    <property type="protein sequence ID" value="KAG8445624.1"/>
    <property type="molecule type" value="Genomic_DNA"/>
</dbReference>
<sequence>MQLSSLLFLALPILSVGLFMDLPIGTLLLAKPVLPLNKYRTMGGSAIRPALRPELWKNCVGYTWADVYSDHLDDRKLQYVNFPPCLIHLRNPTDVCGTEYLKTFWADQLKS</sequence>